<sequence>MPWVQEVAPINTSIGTPQNTRVANALSAEDSSVRLQAALAVGSNPDPGFLEPLVERCAIEPDFFVRDMLSWALTRLPPEITLPRIRQELDSERAQARGQALHTLSKIGDKGAWAWITRDLLHDADDEVARTAWRVAVVLVPEDEREGLAEELVTRLGRGDREVRLSLSRALVDLGEVTEPALGRAAANPDPEVATHARATELLRQNPETGFDAAIEEAKRVVTLGPEGAAAAEAAAAAAAPGVTEGAEAAASAKAAASANAAETAETTEIADC</sequence>
<comment type="caution">
    <text evidence="1">The sequence shown here is derived from an EMBL/GenBank/DDBJ whole genome shotgun (WGS) entry which is preliminary data.</text>
</comment>
<dbReference type="Proteomes" id="UP001499947">
    <property type="component" value="Unassembled WGS sequence"/>
</dbReference>
<organism evidence="1 2">
    <name type="scientific">Streptomyces yatensis</name>
    <dbReference type="NCBI Taxonomy" id="155177"/>
    <lineage>
        <taxon>Bacteria</taxon>
        <taxon>Bacillati</taxon>
        <taxon>Actinomycetota</taxon>
        <taxon>Actinomycetes</taxon>
        <taxon>Kitasatosporales</taxon>
        <taxon>Streptomycetaceae</taxon>
        <taxon>Streptomyces</taxon>
        <taxon>Streptomyces violaceusniger group</taxon>
    </lineage>
</organism>
<protein>
    <submittedName>
        <fullName evidence="1">HEAT repeat domain-containing protein</fullName>
    </submittedName>
</protein>
<dbReference type="Gene3D" id="1.25.10.10">
    <property type="entry name" value="Leucine-rich Repeat Variant"/>
    <property type="match status" value="1"/>
</dbReference>
<accession>A0ABP4V0I5</accession>
<evidence type="ECO:0000313" key="2">
    <source>
        <dbReference type="Proteomes" id="UP001499947"/>
    </source>
</evidence>
<gene>
    <name evidence="1" type="ORF">GCM10009680_62740</name>
</gene>
<dbReference type="SUPFAM" id="SSF48371">
    <property type="entry name" value="ARM repeat"/>
    <property type="match status" value="1"/>
</dbReference>
<dbReference type="InterPro" id="IPR011989">
    <property type="entry name" value="ARM-like"/>
</dbReference>
<proteinExistence type="predicted"/>
<dbReference type="InterPro" id="IPR016024">
    <property type="entry name" value="ARM-type_fold"/>
</dbReference>
<reference evidence="2" key="1">
    <citation type="journal article" date="2019" name="Int. J. Syst. Evol. Microbiol.">
        <title>The Global Catalogue of Microorganisms (GCM) 10K type strain sequencing project: providing services to taxonomists for standard genome sequencing and annotation.</title>
        <authorList>
            <consortium name="The Broad Institute Genomics Platform"/>
            <consortium name="The Broad Institute Genome Sequencing Center for Infectious Disease"/>
            <person name="Wu L."/>
            <person name="Ma J."/>
        </authorList>
    </citation>
    <scope>NUCLEOTIDE SEQUENCE [LARGE SCALE GENOMIC DNA]</scope>
    <source>
        <strain evidence="2">JCM 13244</strain>
    </source>
</reference>
<keyword evidence="2" id="KW-1185">Reference proteome</keyword>
<dbReference type="RefSeq" id="WP_425519855.1">
    <property type="nucleotide sequence ID" value="NZ_BAAALR010000071.1"/>
</dbReference>
<dbReference type="EMBL" id="BAAALR010000071">
    <property type="protein sequence ID" value="GAA1713093.1"/>
    <property type="molecule type" value="Genomic_DNA"/>
</dbReference>
<evidence type="ECO:0000313" key="1">
    <source>
        <dbReference type="EMBL" id="GAA1713093.1"/>
    </source>
</evidence>
<name>A0ABP4V0I5_9ACTN</name>